<evidence type="ECO:0000313" key="3">
    <source>
        <dbReference type="EMBL" id="ETW07620.1"/>
    </source>
</evidence>
<dbReference type="PANTHER" id="PTHR23313:SF0">
    <property type="entry name" value="TESTIS-EXPRESSED PROTEIN 9"/>
    <property type="match status" value="1"/>
</dbReference>
<dbReference type="eggNOG" id="ENOG502QPKV">
    <property type="taxonomic scope" value="Eukaryota"/>
</dbReference>
<feature type="coiled-coil region" evidence="1">
    <location>
        <begin position="164"/>
        <end position="212"/>
    </location>
</feature>
<reference evidence="3" key="1">
    <citation type="submission" date="2013-12" db="EMBL/GenBank/DDBJ databases">
        <title>The Genome Sequence of Aphanomyces invadans NJM9701.</title>
        <authorList>
            <consortium name="The Broad Institute Genomics Platform"/>
            <person name="Russ C."/>
            <person name="Tyler B."/>
            <person name="van West P."/>
            <person name="Dieguez-Uribeondo J."/>
            <person name="Young S.K."/>
            <person name="Zeng Q."/>
            <person name="Gargeya S."/>
            <person name="Fitzgerald M."/>
            <person name="Abouelleil A."/>
            <person name="Alvarado L."/>
            <person name="Chapman S.B."/>
            <person name="Gainer-Dewar J."/>
            <person name="Goldberg J."/>
            <person name="Griggs A."/>
            <person name="Gujja S."/>
            <person name="Hansen M."/>
            <person name="Howarth C."/>
            <person name="Imamovic A."/>
            <person name="Ireland A."/>
            <person name="Larimer J."/>
            <person name="McCowan C."/>
            <person name="Murphy C."/>
            <person name="Pearson M."/>
            <person name="Poon T.W."/>
            <person name="Priest M."/>
            <person name="Roberts A."/>
            <person name="Saif S."/>
            <person name="Shea T."/>
            <person name="Sykes S."/>
            <person name="Wortman J."/>
            <person name="Nusbaum C."/>
            <person name="Birren B."/>
        </authorList>
    </citation>
    <scope>NUCLEOTIDE SEQUENCE [LARGE SCALE GENOMIC DNA]</scope>
    <source>
        <strain evidence="3">NJM9701</strain>
    </source>
</reference>
<feature type="compositionally biased region" description="Polar residues" evidence="2">
    <location>
        <begin position="86"/>
        <end position="103"/>
    </location>
</feature>
<evidence type="ECO:0000256" key="2">
    <source>
        <dbReference type="SAM" id="MobiDB-lite"/>
    </source>
</evidence>
<evidence type="ECO:0000256" key="1">
    <source>
        <dbReference type="SAM" id="Coils"/>
    </source>
</evidence>
<protein>
    <submittedName>
        <fullName evidence="3">Uncharacterized protein</fullName>
    </submittedName>
</protein>
<dbReference type="RefSeq" id="XP_008863713.1">
    <property type="nucleotide sequence ID" value="XM_008865491.1"/>
</dbReference>
<dbReference type="EMBL" id="KI913954">
    <property type="protein sequence ID" value="ETW07620.1"/>
    <property type="molecule type" value="Genomic_DNA"/>
</dbReference>
<name>A0A024UN67_9STRA</name>
<sequence length="352" mass="38123">MGSRNLAARESALLQQNEVLNAASSMAQEEARAALQAMANATVEVNLSPIGGAPSGGDGRESRRATSKPAVHGNSVGCPARGDAMRSSSPLGSTSERSPSTKNLEGGPPTTPSTVQQCSKQNYNSTVADAKPPGGRNDGSISSLNKSAHSLAVDQARREQAATLQHLEEQVASITESNKATERATGKMLDQIDQMKSDRVTLVRKLQQIEVQLSKQKTAQAMLEVTYKGTEAELASTHTSLDEARRHEKHAAQSSKAVQIRLDRVVADLEKVKCDLKELKEQKGGAAVPRVDFERVGKEVTTLERQTAELITLYKKQSKLIDILKRQKLHLEAAKNIAFTEEEFSKTLDWGM</sequence>
<dbReference type="VEuPathDB" id="FungiDB:H310_02094"/>
<dbReference type="GeneID" id="20079144"/>
<gene>
    <name evidence="3" type="ORF">H310_02094</name>
</gene>
<proteinExistence type="predicted"/>
<dbReference type="PANTHER" id="PTHR23313">
    <property type="entry name" value="TSEC1-RELATED"/>
    <property type="match status" value="1"/>
</dbReference>
<keyword evidence="1" id="KW-0175">Coiled coil</keyword>
<organism evidence="3">
    <name type="scientific">Aphanomyces invadans</name>
    <dbReference type="NCBI Taxonomy" id="157072"/>
    <lineage>
        <taxon>Eukaryota</taxon>
        <taxon>Sar</taxon>
        <taxon>Stramenopiles</taxon>
        <taxon>Oomycota</taxon>
        <taxon>Saprolegniomycetes</taxon>
        <taxon>Saprolegniales</taxon>
        <taxon>Verrucalvaceae</taxon>
        <taxon>Aphanomyces</taxon>
    </lineage>
</organism>
<dbReference type="AlphaFoldDB" id="A0A024UN67"/>
<accession>A0A024UN67</accession>
<feature type="region of interest" description="Disordered" evidence="2">
    <location>
        <begin position="47"/>
        <end position="118"/>
    </location>
</feature>
<dbReference type="OrthoDB" id="269872at2759"/>